<evidence type="ECO:0000256" key="10">
    <source>
        <dbReference type="ARBA" id="ARBA00023211"/>
    </source>
</evidence>
<sequence>MEEITSTVAVPFTLGNLKHKEAGVTTHMELTGLKLMASTASSLKLNPAIEGSQSYSVGSENHSDIGPQPQIKVSTEGKGHQVGGHLVSEMVSQGDNDCFHAESQKKARNENESLLAKDFQRCDDNISHGKSSLISVEPGQNMVPVAMEHENEDGSGSDEADKKPFVVPCEMPEKQTCLELGGTTSTTPLWGCSSVCGRREEMEDAIAVMPHLFQVSSRMVTNDHVNENTKYSPVHFFGVYDGHGGCQVAKYCREHLHSVLVDEVEAALSNLDGEHGRDNWEDQWKKAFSNCFHKVDDEVGRVEGDGAGVESLVSETVGSTAVVAILTETHIIVANCGDSRAVLCRGKEALPLSNDHKPNREDEWERIEAAGGRVIQWNGYRVLGVLAVSRSIGDRYLKPWIIPDPEVKCIQRDKNNECLILASDGLWDVMTNEEACDIARKRILLWHKKNGNNISSQGQEVDHAAQYAAEYLSRLALQRGTKDNISVIVIDLKPQRKFKRKE</sequence>
<keyword evidence="5" id="KW-0938">Abscisic acid signaling pathway</keyword>
<evidence type="ECO:0000256" key="7">
    <source>
        <dbReference type="ARBA" id="ARBA00022801"/>
    </source>
</evidence>
<gene>
    <name evidence="15" type="ORF">Fmac_020660</name>
</gene>
<comment type="cofactor">
    <cofactor evidence="2">
        <name>Mg(2+)</name>
        <dbReference type="ChEBI" id="CHEBI:18420"/>
    </cofactor>
</comment>
<dbReference type="SMART" id="SM00331">
    <property type="entry name" value="PP2C_SIG"/>
    <property type="match status" value="1"/>
</dbReference>
<dbReference type="InterPro" id="IPR000222">
    <property type="entry name" value="PP2C_BS"/>
</dbReference>
<keyword evidence="9 13" id="KW-0904">Protein phosphatase</keyword>
<dbReference type="Proteomes" id="UP001603857">
    <property type="component" value="Unassembled WGS sequence"/>
</dbReference>
<dbReference type="InterPro" id="IPR015655">
    <property type="entry name" value="PP2C"/>
</dbReference>
<evidence type="ECO:0000256" key="1">
    <source>
        <dbReference type="ARBA" id="ARBA00001936"/>
    </source>
</evidence>
<evidence type="ECO:0000256" key="3">
    <source>
        <dbReference type="ARBA" id="ARBA00006702"/>
    </source>
</evidence>
<dbReference type="EMBL" id="JBGMDY010000007">
    <property type="protein sequence ID" value="KAL2327233.1"/>
    <property type="molecule type" value="Genomic_DNA"/>
</dbReference>
<evidence type="ECO:0000256" key="12">
    <source>
        <dbReference type="ARBA" id="ARBA00048336"/>
    </source>
</evidence>
<dbReference type="Pfam" id="PF00481">
    <property type="entry name" value="PP2C"/>
    <property type="match status" value="1"/>
</dbReference>
<evidence type="ECO:0000256" key="11">
    <source>
        <dbReference type="ARBA" id="ARBA00047761"/>
    </source>
</evidence>
<evidence type="ECO:0000313" key="15">
    <source>
        <dbReference type="EMBL" id="KAL2327233.1"/>
    </source>
</evidence>
<dbReference type="SMART" id="SM00332">
    <property type="entry name" value="PP2Cc"/>
    <property type="match status" value="1"/>
</dbReference>
<keyword evidence="6" id="KW-0479">Metal-binding</keyword>
<name>A0ABD1LUR5_9FABA</name>
<evidence type="ECO:0000256" key="2">
    <source>
        <dbReference type="ARBA" id="ARBA00001946"/>
    </source>
</evidence>
<comment type="catalytic activity">
    <reaction evidence="12">
        <text>O-phospho-L-threonyl-[protein] + H2O = L-threonyl-[protein] + phosphate</text>
        <dbReference type="Rhea" id="RHEA:47004"/>
        <dbReference type="Rhea" id="RHEA-COMP:11060"/>
        <dbReference type="Rhea" id="RHEA-COMP:11605"/>
        <dbReference type="ChEBI" id="CHEBI:15377"/>
        <dbReference type="ChEBI" id="CHEBI:30013"/>
        <dbReference type="ChEBI" id="CHEBI:43474"/>
        <dbReference type="ChEBI" id="CHEBI:61977"/>
        <dbReference type="EC" id="3.1.3.16"/>
    </reaction>
</comment>
<dbReference type="InterPro" id="IPR036457">
    <property type="entry name" value="PPM-type-like_dom_sf"/>
</dbReference>
<proteinExistence type="inferred from homology"/>
<keyword evidence="10" id="KW-0464">Manganese</keyword>
<keyword evidence="8" id="KW-0460">Magnesium</keyword>
<dbReference type="EC" id="3.1.3.16" evidence="4"/>
<evidence type="ECO:0000313" key="16">
    <source>
        <dbReference type="Proteomes" id="UP001603857"/>
    </source>
</evidence>
<evidence type="ECO:0000256" key="8">
    <source>
        <dbReference type="ARBA" id="ARBA00022842"/>
    </source>
</evidence>
<organism evidence="15 16">
    <name type="scientific">Flemingia macrophylla</name>
    <dbReference type="NCBI Taxonomy" id="520843"/>
    <lineage>
        <taxon>Eukaryota</taxon>
        <taxon>Viridiplantae</taxon>
        <taxon>Streptophyta</taxon>
        <taxon>Embryophyta</taxon>
        <taxon>Tracheophyta</taxon>
        <taxon>Spermatophyta</taxon>
        <taxon>Magnoliopsida</taxon>
        <taxon>eudicotyledons</taxon>
        <taxon>Gunneridae</taxon>
        <taxon>Pentapetalae</taxon>
        <taxon>rosids</taxon>
        <taxon>fabids</taxon>
        <taxon>Fabales</taxon>
        <taxon>Fabaceae</taxon>
        <taxon>Papilionoideae</taxon>
        <taxon>50 kb inversion clade</taxon>
        <taxon>NPAAA clade</taxon>
        <taxon>indigoferoid/millettioid clade</taxon>
        <taxon>Phaseoleae</taxon>
        <taxon>Flemingia</taxon>
    </lineage>
</organism>
<comment type="similarity">
    <text evidence="3 13">Belongs to the PP2C family.</text>
</comment>
<protein>
    <recommendedName>
        <fullName evidence="4">protein-serine/threonine phosphatase</fullName>
        <ecNumber evidence="4">3.1.3.16</ecNumber>
    </recommendedName>
</protein>
<keyword evidence="16" id="KW-1185">Reference proteome</keyword>
<dbReference type="CDD" id="cd00143">
    <property type="entry name" value="PP2Cc"/>
    <property type="match status" value="1"/>
</dbReference>
<dbReference type="Gene3D" id="3.60.40.10">
    <property type="entry name" value="PPM-type phosphatase domain"/>
    <property type="match status" value="1"/>
</dbReference>
<evidence type="ECO:0000256" key="9">
    <source>
        <dbReference type="ARBA" id="ARBA00022912"/>
    </source>
</evidence>
<dbReference type="PROSITE" id="PS51746">
    <property type="entry name" value="PPM_2"/>
    <property type="match status" value="1"/>
</dbReference>
<comment type="cofactor">
    <cofactor evidence="1">
        <name>Mn(2+)</name>
        <dbReference type="ChEBI" id="CHEBI:29035"/>
    </cofactor>
</comment>
<dbReference type="GO" id="GO:0009738">
    <property type="term" value="P:abscisic acid-activated signaling pathway"/>
    <property type="evidence" value="ECO:0007669"/>
    <property type="project" value="UniProtKB-KW"/>
</dbReference>
<evidence type="ECO:0000256" key="13">
    <source>
        <dbReference type="RuleBase" id="RU003465"/>
    </source>
</evidence>
<reference evidence="15 16" key="1">
    <citation type="submission" date="2024-08" db="EMBL/GenBank/DDBJ databases">
        <title>Insights into the chromosomal genome structure of Flemingia macrophylla.</title>
        <authorList>
            <person name="Ding Y."/>
            <person name="Zhao Y."/>
            <person name="Bi W."/>
            <person name="Wu M."/>
            <person name="Zhao G."/>
            <person name="Gong Y."/>
            <person name="Li W."/>
            <person name="Zhang P."/>
        </authorList>
    </citation>
    <scope>NUCLEOTIDE SEQUENCE [LARGE SCALE GENOMIC DNA]</scope>
    <source>
        <strain evidence="15">DYQJB</strain>
        <tissue evidence="15">Leaf</tissue>
    </source>
</reference>
<evidence type="ECO:0000256" key="6">
    <source>
        <dbReference type="ARBA" id="ARBA00022723"/>
    </source>
</evidence>
<comment type="caution">
    <text evidence="15">The sequence shown here is derived from an EMBL/GenBank/DDBJ whole genome shotgun (WGS) entry which is preliminary data.</text>
</comment>
<dbReference type="PANTHER" id="PTHR47992">
    <property type="entry name" value="PROTEIN PHOSPHATASE"/>
    <property type="match status" value="1"/>
</dbReference>
<evidence type="ECO:0000256" key="5">
    <source>
        <dbReference type="ARBA" id="ARBA00022682"/>
    </source>
</evidence>
<accession>A0ABD1LUR5</accession>
<evidence type="ECO:0000256" key="4">
    <source>
        <dbReference type="ARBA" id="ARBA00013081"/>
    </source>
</evidence>
<feature type="domain" description="PPM-type phosphatase" evidence="14">
    <location>
        <begin position="189"/>
        <end position="492"/>
    </location>
</feature>
<dbReference type="FunFam" id="3.60.40.10:FF:000025">
    <property type="entry name" value="Protein phosphatase 2C 16"/>
    <property type="match status" value="1"/>
</dbReference>
<dbReference type="AlphaFoldDB" id="A0ABD1LUR5"/>
<dbReference type="InterPro" id="IPR001932">
    <property type="entry name" value="PPM-type_phosphatase-like_dom"/>
</dbReference>
<dbReference type="GO" id="GO:0004722">
    <property type="term" value="F:protein serine/threonine phosphatase activity"/>
    <property type="evidence" value="ECO:0007669"/>
    <property type="project" value="UniProtKB-EC"/>
</dbReference>
<dbReference type="PROSITE" id="PS01032">
    <property type="entry name" value="PPM_1"/>
    <property type="match status" value="1"/>
</dbReference>
<dbReference type="GO" id="GO:0046872">
    <property type="term" value="F:metal ion binding"/>
    <property type="evidence" value="ECO:0007669"/>
    <property type="project" value="UniProtKB-KW"/>
</dbReference>
<comment type="catalytic activity">
    <reaction evidence="11">
        <text>O-phospho-L-seryl-[protein] + H2O = L-seryl-[protein] + phosphate</text>
        <dbReference type="Rhea" id="RHEA:20629"/>
        <dbReference type="Rhea" id="RHEA-COMP:9863"/>
        <dbReference type="Rhea" id="RHEA-COMP:11604"/>
        <dbReference type="ChEBI" id="CHEBI:15377"/>
        <dbReference type="ChEBI" id="CHEBI:29999"/>
        <dbReference type="ChEBI" id="CHEBI:43474"/>
        <dbReference type="ChEBI" id="CHEBI:83421"/>
        <dbReference type="EC" id="3.1.3.16"/>
    </reaction>
</comment>
<dbReference type="SUPFAM" id="SSF81606">
    <property type="entry name" value="PP2C-like"/>
    <property type="match status" value="1"/>
</dbReference>
<evidence type="ECO:0000259" key="14">
    <source>
        <dbReference type="PROSITE" id="PS51746"/>
    </source>
</evidence>
<keyword evidence="7 13" id="KW-0378">Hydrolase</keyword>